<dbReference type="InterPro" id="IPR020422">
    <property type="entry name" value="TYR_PHOSPHATASE_DUAL_dom"/>
</dbReference>
<feature type="compositionally biased region" description="Basic residues" evidence="5">
    <location>
        <begin position="112"/>
        <end position="121"/>
    </location>
</feature>
<evidence type="ECO:0000256" key="3">
    <source>
        <dbReference type="ARBA" id="ARBA00022801"/>
    </source>
</evidence>
<dbReference type="SUPFAM" id="SSF52799">
    <property type="entry name" value="(Phosphotyrosine protein) phosphatases II"/>
    <property type="match status" value="1"/>
</dbReference>
<organism evidence="8">
    <name type="scientific">Attheya septentrionalis</name>
    <dbReference type="NCBI Taxonomy" id="420275"/>
    <lineage>
        <taxon>Eukaryota</taxon>
        <taxon>Sar</taxon>
        <taxon>Stramenopiles</taxon>
        <taxon>Ochrophyta</taxon>
        <taxon>Bacillariophyta</taxon>
        <taxon>Coscinodiscophyceae</taxon>
        <taxon>Chaetocerotophycidae</taxon>
        <taxon>Chaetocerotales</taxon>
        <taxon>Attheyaceae</taxon>
        <taxon>Attheya</taxon>
    </lineage>
</organism>
<dbReference type="Gene3D" id="3.90.190.10">
    <property type="entry name" value="Protein tyrosine phosphatase superfamily"/>
    <property type="match status" value="1"/>
</dbReference>
<dbReference type="Pfam" id="PF00782">
    <property type="entry name" value="DSPc"/>
    <property type="match status" value="1"/>
</dbReference>
<dbReference type="PROSITE" id="PS00383">
    <property type="entry name" value="TYR_PHOSPHATASE_1"/>
    <property type="match status" value="1"/>
</dbReference>
<dbReference type="InterPro" id="IPR000340">
    <property type="entry name" value="Dual-sp_phosphatase_cat-dom"/>
</dbReference>
<sequence>MRDKNRIIYKRIPVYDAATSDLLSYADSIVSFISSGLHHGSVLVHCQRGVSRSTTSVVFFLMRKVGMTMDESLDLCRSRRPVVDPIPAFLEQLRQYEEKCKGVIGKRKALASSKQKKRKRVIGPVMGPQPHTIKPDVENESKRRAAIGPQLPSHLTSQGTINKVTITESAIGPQLPRTQEDDDNQTSCSSAAPIGPMMPPPSGIKRNPIGPSVDP</sequence>
<dbReference type="PROSITE" id="PS50054">
    <property type="entry name" value="TYR_PHOSPHATASE_DUAL"/>
    <property type="match status" value="1"/>
</dbReference>
<dbReference type="InterPro" id="IPR000387">
    <property type="entry name" value="Tyr_Pase_dom"/>
</dbReference>
<dbReference type="InterPro" id="IPR029021">
    <property type="entry name" value="Prot-tyrosine_phosphatase-like"/>
</dbReference>
<evidence type="ECO:0000256" key="5">
    <source>
        <dbReference type="SAM" id="MobiDB-lite"/>
    </source>
</evidence>
<evidence type="ECO:0000256" key="4">
    <source>
        <dbReference type="ARBA" id="ARBA00022912"/>
    </source>
</evidence>
<dbReference type="PANTHER" id="PTHR10159">
    <property type="entry name" value="DUAL SPECIFICITY PROTEIN PHOSPHATASE"/>
    <property type="match status" value="1"/>
</dbReference>
<feature type="region of interest" description="Disordered" evidence="5">
    <location>
        <begin position="169"/>
        <end position="215"/>
    </location>
</feature>
<proteinExistence type="inferred from homology"/>
<feature type="domain" description="Tyrosine-protein phosphatase" evidence="6">
    <location>
        <begin position="1"/>
        <end position="102"/>
    </location>
</feature>
<evidence type="ECO:0000259" key="7">
    <source>
        <dbReference type="PROSITE" id="PS50056"/>
    </source>
</evidence>
<evidence type="ECO:0000313" key="8">
    <source>
        <dbReference type="EMBL" id="CAD9814173.1"/>
    </source>
</evidence>
<dbReference type="EMBL" id="HBHQ01008902">
    <property type="protein sequence ID" value="CAD9814173.1"/>
    <property type="molecule type" value="Transcribed_RNA"/>
</dbReference>
<gene>
    <name evidence="8" type="ORF">ASEP1449_LOCUS5998</name>
</gene>
<accession>A0A7S2UDB8</accession>
<keyword evidence="3" id="KW-0378">Hydrolase</keyword>
<name>A0A7S2UDB8_9STRA</name>
<reference evidence="8" key="1">
    <citation type="submission" date="2021-01" db="EMBL/GenBank/DDBJ databases">
        <authorList>
            <person name="Corre E."/>
            <person name="Pelletier E."/>
            <person name="Niang G."/>
            <person name="Scheremetjew M."/>
            <person name="Finn R."/>
            <person name="Kale V."/>
            <person name="Holt S."/>
            <person name="Cochrane G."/>
            <person name="Meng A."/>
            <person name="Brown T."/>
            <person name="Cohen L."/>
        </authorList>
    </citation>
    <scope>NUCLEOTIDE SEQUENCE</scope>
    <source>
        <strain evidence="8">CCMP2084</strain>
    </source>
</reference>
<dbReference type="PANTHER" id="PTHR10159:SF521">
    <property type="entry name" value="LEUCINE RICH REPEAT AND PHOSPHATASE DOMAIN CONTAINING PROTEIN"/>
    <property type="match status" value="1"/>
</dbReference>
<dbReference type="GO" id="GO:0043409">
    <property type="term" value="P:negative regulation of MAPK cascade"/>
    <property type="evidence" value="ECO:0007669"/>
    <property type="project" value="TreeGrafter"/>
</dbReference>
<evidence type="ECO:0000256" key="1">
    <source>
        <dbReference type="ARBA" id="ARBA00008601"/>
    </source>
</evidence>
<comment type="similarity">
    <text evidence="1">Belongs to the protein-tyrosine phosphatase family. Non-receptor class dual specificity subfamily.</text>
</comment>
<dbReference type="GO" id="GO:0005737">
    <property type="term" value="C:cytoplasm"/>
    <property type="evidence" value="ECO:0007669"/>
    <property type="project" value="TreeGrafter"/>
</dbReference>
<dbReference type="SMART" id="SM00195">
    <property type="entry name" value="DSPc"/>
    <property type="match status" value="1"/>
</dbReference>
<dbReference type="AlphaFoldDB" id="A0A7S2UDB8"/>
<keyword evidence="4" id="KW-0904">Protein phosphatase</keyword>
<evidence type="ECO:0000256" key="2">
    <source>
        <dbReference type="ARBA" id="ARBA00013064"/>
    </source>
</evidence>
<feature type="domain" description="Tyrosine specific protein phosphatases" evidence="7">
    <location>
        <begin position="20"/>
        <end position="81"/>
    </location>
</feature>
<dbReference type="InterPro" id="IPR016130">
    <property type="entry name" value="Tyr_Pase_AS"/>
</dbReference>
<feature type="region of interest" description="Disordered" evidence="5">
    <location>
        <begin position="112"/>
        <end position="140"/>
    </location>
</feature>
<dbReference type="GO" id="GO:0004725">
    <property type="term" value="F:protein tyrosine phosphatase activity"/>
    <property type="evidence" value="ECO:0007669"/>
    <property type="project" value="UniProtKB-EC"/>
</dbReference>
<dbReference type="EC" id="3.1.3.48" evidence="2"/>
<protein>
    <recommendedName>
        <fullName evidence="2">protein-tyrosine-phosphatase</fullName>
        <ecNumber evidence="2">3.1.3.48</ecNumber>
    </recommendedName>
</protein>
<dbReference type="PROSITE" id="PS50056">
    <property type="entry name" value="TYR_PHOSPHATASE_2"/>
    <property type="match status" value="1"/>
</dbReference>
<evidence type="ECO:0000259" key="6">
    <source>
        <dbReference type="PROSITE" id="PS50054"/>
    </source>
</evidence>
<dbReference type="CDD" id="cd14498">
    <property type="entry name" value="DSP"/>
    <property type="match status" value="1"/>
</dbReference>